<evidence type="ECO:0000313" key="3">
    <source>
        <dbReference type="Proteomes" id="UP000321548"/>
    </source>
</evidence>
<protein>
    <submittedName>
        <fullName evidence="2">MBL fold metallo-hydrolase</fullName>
    </submittedName>
</protein>
<dbReference type="SMART" id="SM00849">
    <property type="entry name" value="Lactamase_B"/>
    <property type="match status" value="1"/>
</dbReference>
<sequence>MRRVLSEFGDGIHVVDSGFFRPRLDAIHLIVERGRVAIVDTGVNDSVPRVFEALAGLGLGPESVDWVVLTHVHLDHAGGAGLLMSRLPAARLLVHPRGARHMIDPARLMAGTVAVYGAEAARQMYGEIVPVPAERVVEAPDGFAIELAGRRLEAIDTPGHAKHHLCLVDRKAGIVFAGDTFGLSYRELDQGDRQFVVPSTTPVQFDPPALHASIDRIAALQPRAVALTHFGPVGDVPRLAADLHRQIDAMVALGRDCAARLGDAAAAPAHGVPTEALRECLRDGMRELIFTEARRQGWTADEAELQRIFTLDIGLNADGLAAWLSGQG</sequence>
<dbReference type="PANTHER" id="PTHR42951">
    <property type="entry name" value="METALLO-BETA-LACTAMASE DOMAIN-CONTAINING"/>
    <property type="match status" value="1"/>
</dbReference>
<dbReference type="Pfam" id="PF00753">
    <property type="entry name" value="Lactamase_B"/>
    <property type="match status" value="1"/>
</dbReference>
<dbReference type="AlphaFoldDB" id="A0A5C8P0S3"/>
<organism evidence="2 3">
    <name type="scientific">Zeimonas arvi</name>
    <dbReference type="NCBI Taxonomy" id="2498847"/>
    <lineage>
        <taxon>Bacteria</taxon>
        <taxon>Pseudomonadati</taxon>
        <taxon>Pseudomonadota</taxon>
        <taxon>Betaproteobacteria</taxon>
        <taxon>Burkholderiales</taxon>
        <taxon>Burkholderiaceae</taxon>
        <taxon>Zeimonas</taxon>
    </lineage>
</organism>
<accession>A0A5C8P0S3</accession>
<name>A0A5C8P0S3_9BURK</name>
<dbReference type="PANTHER" id="PTHR42951:SF22">
    <property type="entry name" value="METALLO BETA-LACTAMASE SUPERFAMILY LIPOPROTEIN"/>
    <property type="match status" value="1"/>
</dbReference>
<reference evidence="2 3" key="1">
    <citation type="submission" date="2019-06" db="EMBL/GenBank/DDBJ databases">
        <title>Quisquiliibacterium sp. nov., isolated from a maize field.</title>
        <authorList>
            <person name="Lin S.-Y."/>
            <person name="Tsai C.-F."/>
            <person name="Young C.-C."/>
        </authorList>
    </citation>
    <scope>NUCLEOTIDE SEQUENCE [LARGE SCALE GENOMIC DNA]</scope>
    <source>
        <strain evidence="2 3">CC-CFT501</strain>
    </source>
</reference>
<dbReference type="InterPro" id="IPR050855">
    <property type="entry name" value="NDM-1-like"/>
</dbReference>
<dbReference type="Proteomes" id="UP000321548">
    <property type="component" value="Unassembled WGS sequence"/>
</dbReference>
<dbReference type="EMBL" id="VDUY01000002">
    <property type="protein sequence ID" value="TXL66904.1"/>
    <property type="molecule type" value="Genomic_DNA"/>
</dbReference>
<dbReference type="OrthoDB" id="5443440at2"/>
<dbReference type="InterPro" id="IPR001279">
    <property type="entry name" value="Metallo-B-lactamas"/>
</dbReference>
<keyword evidence="2" id="KW-0378">Hydrolase</keyword>
<dbReference type="SUPFAM" id="SSF56281">
    <property type="entry name" value="Metallo-hydrolase/oxidoreductase"/>
    <property type="match status" value="1"/>
</dbReference>
<feature type="domain" description="Metallo-beta-lactamase" evidence="1">
    <location>
        <begin position="24"/>
        <end position="229"/>
    </location>
</feature>
<dbReference type="CDD" id="cd07726">
    <property type="entry name" value="ST1585-like_MBL-fold"/>
    <property type="match status" value="1"/>
</dbReference>
<dbReference type="InterPro" id="IPR037482">
    <property type="entry name" value="ST1585_MBL-fold"/>
</dbReference>
<comment type="caution">
    <text evidence="2">The sequence shown here is derived from an EMBL/GenBank/DDBJ whole genome shotgun (WGS) entry which is preliminary data.</text>
</comment>
<proteinExistence type="predicted"/>
<dbReference type="GO" id="GO:0016787">
    <property type="term" value="F:hydrolase activity"/>
    <property type="evidence" value="ECO:0007669"/>
    <property type="project" value="UniProtKB-KW"/>
</dbReference>
<evidence type="ECO:0000259" key="1">
    <source>
        <dbReference type="SMART" id="SM00849"/>
    </source>
</evidence>
<keyword evidence="3" id="KW-1185">Reference proteome</keyword>
<dbReference type="Gene3D" id="3.60.15.10">
    <property type="entry name" value="Ribonuclease Z/Hydroxyacylglutathione hydrolase-like"/>
    <property type="match status" value="1"/>
</dbReference>
<dbReference type="InterPro" id="IPR036866">
    <property type="entry name" value="RibonucZ/Hydroxyglut_hydro"/>
</dbReference>
<evidence type="ECO:0000313" key="2">
    <source>
        <dbReference type="EMBL" id="TXL66904.1"/>
    </source>
</evidence>
<gene>
    <name evidence="2" type="ORF">FHP08_04555</name>
</gene>